<name>A0AAV7P779_PLEWA</name>
<dbReference type="EMBL" id="JANPWB010000011">
    <property type="protein sequence ID" value="KAJ1122704.1"/>
    <property type="molecule type" value="Genomic_DNA"/>
</dbReference>
<gene>
    <name evidence="2" type="ORF">NDU88_001189</name>
</gene>
<proteinExistence type="predicted"/>
<organism evidence="2 3">
    <name type="scientific">Pleurodeles waltl</name>
    <name type="common">Iberian ribbed newt</name>
    <dbReference type="NCBI Taxonomy" id="8319"/>
    <lineage>
        <taxon>Eukaryota</taxon>
        <taxon>Metazoa</taxon>
        <taxon>Chordata</taxon>
        <taxon>Craniata</taxon>
        <taxon>Vertebrata</taxon>
        <taxon>Euteleostomi</taxon>
        <taxon>Amphibia</taxon>
        <taxon>Batrachia</taxon>
        <taxon>Caudata</taxon>
        <taxon>Salamandroidea</taxon>
        <taxon>Salamandridae</taxon>
        <taxon>Pleurodelinae</taxon>
        <taxon>Pleurodeles</taxon>
    </lineage>
</organism>
<reference evidence="2" key="1">
    <citation type="journal article" date="2022" name="bioRxiv">
        <title>Sequencing and chromosome-scale assembly of the giantPleurodeles waltlgenome.</title>
        <authorList>
            <person name="Brown T."/>
            <person name="Elewa A."/>
            <person name="Iarovenko S."/>
            <person name="Subramanian E."/>
            <person name="Araus A.J."/>
            <person name="Petzold A."/>
            <person name="Susuki M."/>
            <person name="Suzuki K.-i.T."/>
            <person name="Hayashi T."/>
            <person name="Toyoda A."/>
            <person name="Oliveira C."/>
            <person name="Osipova E."/>
            <person name="Leigh N.D."/>
            <person name="Simon A."/>
            <person name="Yun M.H."/>
        </authorList>
    </citation>
    <scope>NUCLEOTIDE SEQUENCE</scope>
    <source>
        <strain evidence="2">20211129_DDA</strain>
        <tissue evidence="2">Liver</tissue>
    </source>
</reference>
<protein>
    <submittedName>
        <fullName evidence="2">Uncharacterized protein</fullName>
    </submittedName>
</protein>
<evidence type="ECO:0000313" key="2">
    <source>
        <dbReference type="EMBL" id="KAJ1122704.1"/>
    </source>
</evidence>
<sequence length="171" mass="18965">MRAFSAARPLHIVPYLATVAKTTSRERGLTPWRLQPLCEAPALISPSSGLSCLNSPKNEAAGERKVRGPFRSHRLVTRCPGILFVGANWRQVEPRRGTRWRPPSCTRDRHPHRVEQECCPDCAQCWVPGMSPDSGADAQGLRSPQNSRVSGEYPTLLILPRRGEPRSPLAP</sequence>
<accession>A0AAV7P779</accession>
<evidence type="ECO:0000256" key="1">
    <source>
        <dbReference type="SAM" id="MobiDB-lite"/>
    </source>
</evidence>
<dbReference type="AlphaFoldDB" id="A0AAV7P779"/>
<feature type="region of interest" description="Disordered" evidence="1">
    <location>
        <begin position="133"/>
        <end position="171"/>
    </location>
</feature>
<keyword evidence="3" id="KW-1185">Reference proteome</keyword>
<evidence type="ECO:0000313" key="3">
    <source>
        <dbReference type="Proteomes" id="UP001066276"/>
    </source>
</evidence>
<dbReference type="Proteomes" id="UP001066276">
    <property type="component" value="Chromosome 7"/>
</dbReference>
<comment type="caution">
    <text evidence="2">The sequence shown here is derived from an EMBL/GenBank/DDBJ whole genome shotgun (WGS) entry which is preliminary data.</text>
</comment>